<comment type="caution">
    <text evidence="1">The sequence shown here is derived from an EMBL/GenBank/DDBJ whole genome shotgun (WGS) entry which is preliminary data.</text>
</comment>
<protein>
    <submittedName>
        <fullName evidence="1">Uncharacterized protein</fullName>
    </submittedName>
</protein>
<evidence type="ECO:0000313" key="1">
    <source>
        <dbReference type="EMBL" id="KNZ46888.1"/>
    </source>
</evidence>
<reference evidence="1 2" key="1">
    <citation type="submission" date="2015-08" db="EMBL/GenBank/DDBJ databases">
        <title>Next Generation Sequencing and Analysis of the Genome of Puccinia sorghi L Schw, the Causal Agent of Maize Common Rust.</title>
        <authorList>
            <person name="Rochi L."/>
            <person name="Burguener G."/>
            <person name="Darino M."/>
            <person name="Turjanski A."/>
            <person name="Kreff E."/>
            <person name="Dieguez M.J."/>
            <person name="Sacco F."/>
        </authorList>
    </citation>
    <scope>NUCLEOTIDE SEQUENCE [LARGE SCALE GENOMIC DNA]</scope>
    <source>
        <strain evidence="1 2">RO10H11247</strain>
    </source>
</reference>
<dbReference type="Proteomes" id="UP000037035">
    <property type="component" value="Unassembled WGS sequence"/>
</dbReference>
<sequence>MTLDDPIWNNGFLCTARKPWASDARVCQGIHAVLSFDRAEGEIDHLKIELHRVLSWGMYHH</sequence>
<evidence type="ECO:0000313" key="2">
    <source>
        <dbReference type="Proteomes" id="UP000037035"/>
    </source>
</evidence>
<keyword evidence="2" id="KW-1185">Reference proteome</keyword>
<dbReference type="PANTHER" id="PTHR33096">
    <property type="entry name" value="CXC2 DOMAIN-CONTAINING PROTEIN"/>
    <property type="match status" value="1"/>
</dbReference>
<dbReference type="AlphaFoldDB" id="A0A0L6UEB3"/>
<name>A0A0L6UEB3_9BASI</name>
<accession>A0A0L6UEB3</accession>
<organism evidence="1 2">
    <name type="scientific">Puccinia sorghi</name>
    <dbReference type="NCBI Taxonomy" id="27349"/>
    <lineage>
        <taxon>Eukaryota</taxon>
        <taxon>Fungi</taxon>
        <taxon>Dikarya</taxon>
        <taxon>Basidiomycota</taxon>
        <taxon>Pucciniomycotina</taxon>
        <taxon>Pucciniomycetes</taxon>
        <taxon>Pucciniales</taxon>
        <taxon>Pucciniaceae</taxon>
        <taxon>Puccinia</taxon>
    </lineage>
</organism>
<dbReference type="VEuPathDB" id="FungiDB:VP01_6860g2"/>
<gene>
    <name evidence="1" type="ORF">VP01_6860g2</name>
</gene>
<dbReference type="PANTHER" id="PTHR33096:SF1">
    <property type="entry name" value="CXC1-LIKE CYSTEINE CLUSTER ASSOCIATED WITH KDZ TRANSPOSASES DOMAIN-CONTAINING PROTEIN"/>
    <property type="match status" value="1"/>
</dbReference>
<dbReference type="EMBL" id="LAVV01012228">
    <property type="protein sequence ID" value="KNZ46888.1"/>
    <property type="molecule type" value="Genomic_DNA"/>
</dbReference>
<proteinExistence type="predicted"/>